<dbReference type="RefSeq" id="WP_133591653.1">
    <property type="nucleotide sequence ID" value="NZ_SNVV01000009.1"/>
</dbReference>
<dbReference type="Gene3D" id="3.55.50.10">
    <property type="entry name" value="Baseplate protein-like domains"/>
    <property type="match status" value="1"/>
</dbReference>
<dbReference type="InterPro" id="IPR049354">
    <property type="entry name" value="GpP-like_N"/>
</dbReference>
<dbReference type="Gene3D" id="3.30.1920.10">
    <property type="entry name" value="Baseplate protein-like domains - 2 layer sandwich fold"/>
    <property type="match status" value="1"/>
</dbReference>
<comment type="caution">
    <text evidence="4">The sequence shown here is derived from an EMBL/GenBank/DDBJ whole genome shotgun (WGS) entry which is preliminary data.</text>
</comment>
<dbReference type="InterPro" id="IPR023399">
    <property type="entry name" value="Baseplate-like_2-layer_sand"/>
</dbReference>
<name>A0A4R6DYJ0_9RHOO</name>
<dbReference type="AlphaFoldDB" id="A0A4R6DYJ0"/>
<evidence type="ECO:0000259" key="1">
    <source>
        <dbReference type="Pfam" id="PF21683"/>
    </source>
</evidence>
<dbReference type="Gene3D" id="2.30.300.10">
    <property type="entry name" value="Baseplate protein-like domain - beta roll fold"/>
    <property type="match status" value="1"/>
</dbReference>
<dbReference type="EMBL" id="SNVV01000009">
    <property type="protein sequence ID" value="TDN50417.1"/>
    <property type="molecule type" value="Genomic_DNA"/>
</dbReference>
<reference evidence="4 5" key="1">
    <citation type="submission" date="2019-03" db="EMBL/GenBank/DDBJ databases">
        <title>Genomic Encyclopedia of Type Strains, Phase IV (KMG-IV): sequencing the most valuable type-strain genomes for metagenomic binning, comparative biology and taxonomic classification.</title>
        <authorList>
            <person name="Goeker M."/>
        </authorList>
    </citation>
    <scope>NUCLEOTIDE SEQUENCE [LARGE SCALE GENOMIC DNA]</scope>
    <source>
        <strain evidence="4 5">DSM 12121</strain>
    </source>
</reference>
<protein>
    <submittedName>
        <fullName evidence="4">Prophage tail gpP-like protein</fullName>
    </submittedName>
</protein>
<dbReference type="SUPFAM" id="SSF69279">
    <property type="entry name" value="Phage tail proteins"/>
    <property type="match status" value="2"/>
</dbReference>
<gene>
    <name evidence="4" type="ORF">C7389_109111</name>
</gene>
<evidence type="ECO:0000259" key="2">
    <source>
        <dbReference type="Pfam" id="PF21929"/>
    </source>
</evidence>
<dbReference type="Pfam" id="PF22255">
    <property type="entry name" value="Gp44-like_2nd"/>
    <property type="match status" value="1"/>
</dbReference>
<dbReference type="PIRSF" id="PIRSF004440">
    <property type="entry name" value="GpP"/>
    <property type="match status" value="1"/>
</dbReference>
<organism evidence="4 5">
    <name type="scientific">Azoarcus indigens</name>
    <dbReference type="NCBI Taxonomy" id="29545"/>
    <lineage>
        <taxon>Bacteria</taxon>
        <taxon>Pseudomonadati</taxon>
        <taxon>Pseudomonadota</taxon>
        <taxon>Betaproteobacteria</taxon>
        <taxon>Rhodocyclales</taxon>
        <taxon>Zoogloeaceae</taxon>
        <taxon>Azoarcus</taxon>
    </lineage>
</organism>
<feature type="domain" description="Baseplate hub protein gp44-like N-terminal" evidence="1">
    <location>
        <begin position="9"/>
        <end position="94"/>
    </location>
</feature>
<evidence type="ECO:0000313" key="4">
    <source>
        <dbReference type="EMBL" id="TDN50417.1"/>
    </source>
</evidence>
<evidence type="ECO:0000259" key="3">
    <source>
        <dbReference type="Pfam" id="PF22255"/>
    </source>
</evidence>
<proteinExistence type="predicted"/>
<feature type="domain" description="Baseplate hub protein gp44/GpP-like second" evidence="3">
    <location>
        <begin position="96"/>
        <end position="178"/>
    </location>
</feature>
<sequence>MAELDPNAVTLTVDGMDYAGWKDVSISAGIERQARDFTLSITWKWPGQDIEIPIEQGARAEVRIGADLVLTGWVFATPRRYDAQSITLGISGRSLTADLVDCSAINKSGQWRNQSVQQIVAALAGEYGVKVRSEVAETAALVDHTIEPGETVFESIDRLLTLSRLLSSDDGAGRLVIVEPGSAGLAHDKLEAGKNILTGDGPLDFSGVFSEYRVIGQQRGTDEVFGAAASEVQASATDPRTARRRVLVINQSGQLTTALAQGRANWERGNRIGKALAFTYTVQGWRQSNGALWVPNLIVRVVDPLMGLDRDMLISEVTYAQSSGGTIATLTVAPPDAFLPEPKDPYRKRKLKKGGKADNFEYLLPADWDKE</sequence>
<dbReference type="Pfam" id="PF21683">
    <property type="entry name" value="GpP-like_1st"/>
    <property type="match status" value="1"/>
</dbReference>
<evidence type="ECO:0000313" key="5">
    <source>
        <dbReference type="Proteomes" id="UP000295129"/>
    </source>
</evidence>
<dbReference type="InterPro" id="IPR053981">
    <property type="entry name" value="Gp44/GpP-like_2nd"/>
</dbReference>
<dbReference type="OrthoDB" id="9016931at2"/>
<accession>A0A4R6DYJ0</accession>
<dbReference type="Pfam" id="PF21929">
    <property type="entry name" value="GpP_4th"/>
    <property type="match status" value="1"/>
</dbReference>
<dbReference type="InterPro" id="IPR026276">
    <property type="entry name" value="Baseplate_GpP"/>
</dbReference>
<keyword evidence="5" id="KW-1185">Reference proteome</keyword>
<feature type="domain" description="Baseplate hub protein gp44/GpP-like C-terminal" evidence="2">
    <location>
        <begin position="256"/>
        <end position="341"/>
    </location>
</feature>
<dbReference type="InterPro" id="IPR053982">
    <property type="entry name" value="Gp44/GpP-like_C"/>
</dbReference>
<dbReference type="Proteomes" id="UP000295129">
    <property type="component" value="Unassembled WGS sequence"/>
</dbReference>